<name>A0A0D3J951_EMIH1</name>
<proteinExistence type="predicted"/>
<dbReference type="AlphaFoldDB" id="A0A0D3J951"/>
<evidence type="ECO:0000313" key="3">
    <source>
        <dbReference type="EnsemblProtists" id="EOD20036"/>
    </source>
</evidence>
<dbReference type="GeneID" id="17265534"/>
<organism evidence="3 4">
    <name type="scientific">Emiliania huxleyi (strain CCMP1516)</name>
    <dbReference type="NCBI Taxonomy" id="280463"/>
    <lineage>
        <taxon>Eukaryota</taxon>
        <taxon>Haptista</taxon>
        <taxon>Haptophyta</taxon>
        <taxon>Prymnesiophyceae</taxon>
        <taxon>Isochrysidales</taxon>
        <taxon>Noelaerhabdaceae</taxon>
        <taxon>Emiliania</taxon>
    </lineage>
</organism>
<keyword evidence="2" id="KW-1133">Transmembrane helix</keyword>
<feature type="region of interest" description="Disordered" evidence="1">
    <location>
        <begin position="605"/>
        <end position="628"/>
    </location>
</feature>
<feature type="region of interest" description="Disordered" evidence="1">
    <location>
        <begin position="1"/>
        <end position="21"/>
    </location>
</feature>
<dbReference type="HOGENOM" id="CLU_452318_0_0_1"/>
<evidence type="ECO:0000313" key="4">
    <source>
        <dbReference type="Proteomes" id="UP000013827"/>
    </source>
</evidence>
<reference evidence="3" key="2">
    <citation type="submission" date="2024-10" db="UniProtKB">
        <authorList>
            <consortium name="EnsemblProtists"/>
        </authorList>
    </citation>
    <scope>IDENTIFICATION</scope>
</reference>
<feature type="compositionally biased region" description="Low complexity" evidence="1">
    <location>
        <begin position="614"/>
        <end position="628"/>
    </location>
</feature>
<feature type="transmembrane region" description="Helical" evidence="2">
    <location>
        <begin position="476"/>
        <end position="495"/>
    </location>
</feature>
<keyword evidence="2" id="KW-0812">Transmembrane</keyword>
<sequence>MRSGSYVHERAASSSMRVDGGSARVDENYSFLSRVYESLAGYVRIGSVRNAARLLLRERHREEEEEKETSSRDSMASVALRARSRSTAGAEAEPEAMGGDVFWCCTPRFETACFALCALNTAPLGGFVRSAMEASLKEISYFITDTAAYIVSKMWDDMLASELFKINTLFLCSEKYDRPCNQPAPTHVQFEFSFTLLAACALIKTWIETRASRNNRGTLIVPTMLGVLRRIVARHVEHTPVTRPISPQACSSAGIFSCAKSAVAVRLDDADLGLGVLFRAHDIADAPRTCAHPPAPALLILLLEPAAMLEKFGTTGCRRRVGVQFSSFAAATTSMIVWNDALAYSVTAGIGEEQPEAKPRRPSLLHLPASRAQRHAAAKREFAAAGRNSAVSDRSSAGDPDLLRKLGRKIRRLRLRVHFAAVSLRFLVVLEGTLGWVAGCAWTDYTVALYPSIGEFPVTPPNTPLWNNPLVNNVKVALILSALALVYITFTGNSAAKGARESRERIFIGGAFSFFSGWAWIAVVRCIWALPYAQRREAVQGYLTDDTRYGVEVTLALLFCPLFTWLVIRAALYTKNAYERRAGMTLWRRHVMAIRTWVRARRNMQLSSKRRGSPPRSASPAALPELLL</sequence>
<keyword evidence="4" id="KW-1185">Reference proteome</keyword>
<feature type="transmembrane region" description="Helical" evidence="2">
    <location>
        <begin position="507"/>
        <end position="533"/>
    </location>
</feature>
<feature type="transmembrane region" description="Helical" evidence="2">
    <location>
        <begin position="553"/>
        <end position="572"/>
    </location>
</feature>
<reference evidence="4" key="1">
    <citation type="journal article" date="2013" name="Nature">
        <title>Pan genome of the phytoplankton Emiliania underpins its global distribution.</title>
        <authorList>
            <person name="Read B.A."/>
            <person name="Kegel J."/>
            <person name="Klute M.J."/>
            <person name="Kuo A."/>
            <person name="Lefebvre S.C."/>
            <person name="Maumus F."/>
            <person name="Mayer C."/>
            <person name="Miller J."/>
            <person name="Monier A."/>
            <person name="Salamov A."/>
            <person name="Young J."/>
            <person name="Aguilar M."/>
            <person name="Claverie J.M."/>
            <person name="Frickenhaus S."/>
            <person name="Gonzalez K."/>
            <person name="Herman E.K."/>
            <person name="Lin Y.C."/>
            <person name="Napier J."/>
            <person name="Ogata H."/>
            <person name="Sarno A.F."/>
            <person name="Shmutz J."/>
            <person name="Schroeder D."/>
            <person name="de Vargas C."/>
            <person name="Verret F."/>
            <person name="von Dassow P."/>
            <person name="Valentin K."/>
            <person name="Van de Peer Y."/>
            <person name="Wheeler G."/>
            <person name="Dacks J.B."/>
            <person name="Delwiche C.F."/>
            <person name="Dyhrman S.T."/>
            <person name="Glockner G."/>
            <person name="John U."/>
            <person name="Richards T."/>
            <person name="Worden A.Z."/>
            <person name="Zhang X."/>
            <person name="Grigoriev I.V."/>
            <person name="Allen A.E."/>
            <person name="Bidle K."/>
            <person name="Borodovsky M."/>
            <person name="Bowler C."/>
            <person name="Brownlee C."/>
            <person name="Cock J.M."/>
            <person name="Elias M."/>
            <person name="Gladyshev V.N."/>
            <person name="Groth M."/>
            <person name="Guda C."/>
            <person name="Hadaegh A."/>
            <person name="Iglesias-Rodriguez M.D."/>
            <person name="Jenkins J."/>
            <person name="Jones B.M."/>
            <person name="Lawson T."/>
            <person name="Leese F."/>
            <person name="Lindquist E."/>
            <person name="Lobanov A."/>
            <person name="Lomsadze A."/>
            <person name="Malik S.B."/>
            <person name="Marsh M.E."/>
            <person name="Mackinder L."/>
            <person name="Mock T."/>
            <person name="Mueller-Roeber B."/>
            <person name="Pagarete A."/>
            <person name="Parker M."/>
            <person name="Probert I."/>
            <person name="Quesneville H."/>
            <person name="Raines C."/>
            <person name="Rensing S.A."/>
            <person name="Riano-Pachon D.M."/>
            <person name="Richier S."/>
            <person name="Rokitta S."/>
            <person name="Shiraiwa Y."/>
            <person name="Soanes D.M."/>
            <person name="van der Giezen M."/>
            <person name="Wahlund T.M."/>
            <person name="Williams B."/>
            <person name="Wilson W."/>
            <person name="Wolfe G."/>
            <person name="Wurch L.L."/>
        </authorList>
    </citation>
    <scope>NUCLEOTIDE SEQUENCE</scope>
</reference>
<dbReference type="KEGG" id="ehx:EMIHUDRAFT_451058"/>
<protein>
    <submittedName>
        <fullName evidence="3">Uncharacterized protein</fullName>
    </submittedName>
</protein>
<evidence type="ECO:0000256" key="2">
    <source>
        <dbReference type="SAM" id="Phobius"/>
    </source>
</evidence>
<dbReference type="EnsemblProtists" id="EOD20036">
    <property type="protein sequence ID" value="EOD20036"/>
    <property type="gene ID" value="EMIHUDRAFT_451058"/>
</dbReference>
<accession>A0A0D3J951</accession>
<evidence type="ECO:0000256" key="1">
    <source>
        <dbReference type="SAM" id="MobiDB-lite"/>
    </source>
</evidence>
<dbReference type="Proteomes" id="UP000013827">
    <property type="component" value="Unassembled WGS sequence"/>
</dbReference>
<dbReference type="PaxDb" id="2903-EOD20036"/>
<keyword evidence="2" id="KW-0472">Membrane</keyword>
<dbReference type="RefSeq" id="XP_005772465.1">
    <property type="nucleotide sequence ID" value="XM_005772408.1"/>
</dbReference>
<feature type="transmembrane region" description="Helical" evidence="2">
    <location>
        <begin position="417"/>
        <end position="438"/>
    </location>
</feature>